<evidence type="ECO:0000313" key="1">
    <source>
        <dbReference type="EMBL" id="PPE06154.1"/>
    </source>
</evidence>
<dbReference type="RefSeq" id="WP_051437327.1">
    <property type="nucleotide sequence ID" value="NZ_PHNE01000001.1"/>
</dbReference>
<gene>
    <name evidence="1" type="ORF">ELUCI_v1c04450</name>
</gene>
<organism evidence="1 2">
    <name type="scientific">Williamsoniiplasma lucivorax</name>
    <dbReference type="NCBI Taxonomy" id="209274"/>
    <lineage>
        <taxon>Bacteria</taxon>
        <taxon>Bacillati</taxon>
        <taxon>Mycoplasmatota</taxon>
        <taxon>Mollicutes</taxon>
        <taxon>Entomoplasmatales</taxon>
        <taxon>Williamsoniiplasma</taxon>
    </lineage>
</organism>
<dbReference type="NCBIfam" id="TIGR02167">
    <property type="entry name" value="Liste_lipo_26"/>
    <property type="match status" value="4"/>
</dbReference>
<keyword evidence="2" id="KW-1185">Reference proteome</keyword>
<reference evidence="1 2" key="1">
    <citation type="submission" date="2017-11" db="EMBL/GenBank/DDBJ databases">
        <title>Genome sequence of Entomoplasma lucivorax PIPN-2 (ATCC 49196).</title>
        <authorList>
            <person name="Lo W.-S."/>
            <person name="Gasparich G.E."/>
            <person name="Kuo C.-H."/>
        </authorList>
    </citation>
    <scope>NUCLEOTIDE SEQUENCE [LARGE SCALE GENOMIC DNA]</scope>
    <source>
        <strain evidence="1 2">PIPN-2</strain>
    </source>
</reference>
<dbReference type="InterPro" id="IPR011889">
    <property type="entry name" value="Liste_lipo_26"/>
</dbReference>
<protein>
    <recommendedName>
        <fullName evidence="3">Lipoprotein</fullName>
    </recommendedName>
</protein>
<dbReference type="AlphaFoldDB" id="A0A2S5RFQ0"/>
<name>A0A2S5RFQ0_9MOLU</name>
<accession>A0A2S5RFQ0</accession>
<dbReference type="EMBL" id="PHNE01000001">
    <property type="protein sequence ID" value="PPE06154.1"/>
    <property type="molecule type" value="Genomic_DNA"/>
</dbReference>
<dbReference type="PROSITE" id="PS51257">
    <property type="entry name" value="PROKAR_LIPOPROTEIN"/>
    <property type="match status" value="1"/>
</dbReference>
<evidence type="ECO:0000313" key="2">
    <source>
        <dbReference type="Proteomes" id="UP000237865"/>
    </source>
</evidence>
<dbReference type="Pfam" id="PF03382">
    <property type="entry name" value="DUF285"/>
    <property type="match status" value="1"/>
</dbReference>
<dbReference type="InterPro" id="IPR005046">
    <property type="entry name" value="DUF285"/>
</dbReference>
<proteinExistence type="predicted"/>
<dbReference type="Proteomes" id="UP000237865">
    <property type="component" value="Unassembled WGS sequence"/>
</dbReference>
<sequence length="425" mass="48306">MKRLLSFLGSLTIGSGIIASSLMVVSCDKSGDHPNPGDKHQITEIEKKLQKIIDDNSKLWTAKALQEKIEQIIPEAMGIEVKQDQIDDQIGVEIFNLDATKTKKLKGQLELRQVLNEENQNKTIYIDPMTKKIAISNAGAPPNTLEVLNIGWDSDGVAYVMPPTIQKVPNYISPHITKIDHLFDSAMNFNSNEVSFWDTSKITSMKSTFVSNNMFNQDLSQWDVSQVKDMTQMFCLTRNFNQDLSKWNTKNVTNMTMMFADATAFNGDISTWNTANVTDMGSMFEGASLFNQDISNWNTTNVQDMSMMFHLASEFAGDLSKWNVANVTNMSKMFERAVAFHADLSKWNVANVTKMNEMFERTEHFNCDLKAWNTAKVTNMESMFERAKIFIQDLSKWNVGLVTNHQNFADNPNWPKEQQPHFPTK</sequence>
<evidence type="ECO:0008006" key="3">
    <source>
        <dbReference type="Google" id="ProtNLM"/>
    </source>
</evidence>
<comment type="caution">
    <text evidence="1">The sequence shown here is derived from an EMBL/GenBank/DDBJ whole genome shotgun (WGS) entry which is preliminary data.</text>
</comment>
<dbReference type="STRING" id="1399797.GCA_000518285_00731"/>